<dbReference type="InterPro" id="IPR050534">
    <property type="entry name" value="Coronavir_polyprotein_1ab"/>
</dbReference>
<keyword evidence="3" id="KW-0347">Helicase</keyword>
<feature type="domain" description="DNA2/NAM7 helicase-like C-terminal" evidence="5">
    <location>
        <begin position="898"/>
        <end position="1077"/>
    </location>
</feature>
<dbReference type="GO" id="GO:0005524">
    <property type="term" value="F:ATP binding"/>
    <property type="evidence" value="ECO:0007669"/>
    <property type="project" value="UniProtKB-KW"/>
</dbReference>
<evidence type="ECO:0000256" key="1">
    <source>
        <dbReference type="ARBA" id="ARBA00022741"/>
    </source>
</evidence>
<sequence>MTRLLSASRLNAFQACRHQTALWLQGIKPPERADDAILLIRNKGFEHEAQVVDRLRESYGEVVEIPGEGALDHRVQLTRDAMAAGAPVIYQAALTDGRWVGYPDFLIRHPDPVEGQWRYQPEDAKLAKKAKAEHLLQLGVYAELVHHMAGYRPGEGVIHGSGGAPERFRLDETAHITRRMMRQFETFIDAPEPTAAVKNGACGQCDFNERCTAEWRAADSPVFVAGIRADQIVKLERAGVRTLSDIAALPAGQTVQGIGAETLAKLTYQARLQRRGVEAGAHFAEVLPPEPLRGFATLPSSARGDLFYDIEGDPLYPEGLEYLHGLWGPLGDDLTDRFVSLWAHDHAAEKATFEALMDLFEAHIARFPDARIYHYAAYEQTALKRLAMKYATREAQLDQMLRDHRFVDLYAVVRHAIRASTESYSLKDLEKIYWGKRSGEVTNAGDSIVEYERWRELGDQATLDAIERYNEDDCVSTAKLRDWLEEMRPADTPFGLDEVEPEAPTPQASAKAEERAQFERDRIAMAEAIRAQTDLEPALRELIAELLWFHQRSQKPQWWALFDRQTWTDEELIEDAESLGGLRLVDQQPDGRSIVATYRFPPQDTKLKEGDRPKIALTLEAAGSITDLDVARGEVSLRRQSKAGPFPDTAALSPGQLISQKLLEEALMSMAGRLAKGDLQTDQAVLDMLRRAPPRLAGRQAGSPVVTEGDDLVAAATSAVRALDDSCLVIQGPPGTGKTYTTARAIAALLQDGKRVAVSSNSHKAINNLLAGVSRYCEADGLPLDGVKKCTAGDPETVFAGYGVIAKASLDDQGEHQLVGATAFELAKHPANSFDYLFVDEAGQVSLGNLLAMAGAAKNLILVGDQMQLPQPVQGVHPGETGLSSIDYAMQDHPTVPPERGILLNISWRMHPDVCGFISDAVYEGRLQAEGSTAVQRLELAEGLHPALKPTGVSTIDLPHSGCTQSCDEEADQINALMGEFLGQSWTNAAGETQRLTLDDIVVVSPFNMQVLLLKKRLPKGARVGTVDKFQGQEAPVVLISMATSFGGDAPRGTEFLFNRNRLNVAISRAKCLAVVVKGSRLLELPTPGLLDLPRLDLLARAEMAKLRPNSPGDETVG</sequence>
<dbReference type="InterPro" id="IPR019993">
    <property type="entry name" value="RecB_nuclease_TM0106_put"/>
</dbReference>
<dbReference type="Proteomes" id="UP000556201">
    <property type="component" value="Unassembled WGS sequence"/>
</dbReference>
<dbReference type="Pfam" id="PF13482">
    <property type="entry name" value="RNase_H_2"/>
    <property type="match status" value="1"/>
</dbReference>
<dbReference type="NCBIfam" id="TIGR03491">
    <property type="entry name" value="TM0106 family RecB-like putative nuclease"/>
    <property type="match status" value="1"/>
</dbReference>
<dbReference type="Pfam" id="PF13087">
    <property type="entry name" value="AAA_12"/>
    <property type="match status" value="1"/>
</dbReference>
<evidence type="ECO:0000256" key="4">
    <source>
        <dbReference type="ARBA" id="ARBA00022840"/>
    </source>
</evidence>
<dbReference type="InterPro" id="IPR027417">
    <property type="entry name" value="P-loop_NTPase"/>
</dbReference>
<protein>
    <recommendedName>
        <fullName evidence="9">RecB family nuclease, TM0106 family</fullName>
    </recommendedName>
</protein>
<evidence type="ECO:0008006" key="9">
    <source>
        <dbReference type="Google" id="ProtNLM"/>
    </source>
</evidence>
<name>A0A7W9FV14_BREVE</name>
<dbReference type="EMBL" id="JACHLJ010000002">
    <property type="protein sequence ID" value="MBB5772117.1"/>
    <property type="molecule type" value="Genomic_DNA"/>
</dbReference>
<dbReference type="InterPro" id="IPR041679">
    <property type="entry name" value="DNA2/NAM7-like_C"/>
</dbReference>
<evidence type="ECO:0000256" key="3">
    <source>
        <dbReference type="ARBA" id="ARBA00022806"/>
    </source>
</evidence>
<accession>A0A7W9FV14</accession>
<dbReference type="InterPro" id="IPR038720">
    <property type="entry name" value="YprB_RNase_H-like_dom"/>
</dbReference>
<evidence type="ECO:0000259" key="5">
    <source>
        <dbReference type="Pfam" id="PF13087"/>
    </source>
</evidence>
<dbReference type="AlphaFoldDB" id="A0A7W9FV14"/>
<comment type="caution">
    <text evidence="7">The sequence shown here is derived from an EMBL/GenBank/DDBJ whole genome shotgun (WGS) entry which is preliminary data.</text>
</comment>
<evidence type="ECO:0000313" key="8">
    <source>
        <dbReference type="Proteomes" id="UP000556201"/>
    </source>
</evidence>
<evidence type="ECO:0000256" key="2">
    <source>
        <dbReference type="ARBA" id="ARBA00022801"/>
    </source>
</evidence>
<keyword evidence="1" id="KW-0547">Nucleotide-binding</keyword>
<keyword evidence="2" id="KW-0378">Hydrolase</keyword>
<dbReference type="InterPro" id="IPR047187">
    <property type="entry name" value="SF1_C_Upf1"/>
</dbReference>
<dbReference type="CDD" id="cd17934">
    <property type="entry name" value="DEXXQc_Upf1-like"/>
    <property type="match status" value="1"/>
</dbReference>
<dbReference type="PANTHER" id="PTHR43788">
    <property type="entry name" value="DNA2/NAM7 HELICASE FAMILY MEMBER"/>
    <property type="match status" value="1"/>
</dbReference>
<dbReference type="RefSeq" id="WP_184279518.1">
    <property type="nucleotide sequence ID" value="NZ_JACHLJ010000002.1"/>
</dbReference>
<gene>
    <name evidence="7" type="ORF">HNP47_002121</name>
</gene>
<evidence type="ECO:0000259" key="6">
    <source>
        <dbReference type="Pfam" id="PF13482"/>
    </source>
</evidence>
<dbReference type="SUPFAM" id="SSF53098">
    <property type="entry name" value="Ribonuclease H-like"/>
    <property type="match status" value="1"/>
</dbReference>
<dbReference type="GO" id="GO:0043139">
    <property type="term" value="F:5'-3' DNA helicase activity"/>
    <property type="evidence" value="ECO:0007669"/>
    <property type="project" value="TreeGrafter"/>
</dbReference>
<dbReference type="Gene3D" id="3.40.50.300">
    <property type="entry name" value="P-loop containing nucleotide triphosphate hydrolases"/>
    <property type="match status" value="2"/>
</dbReference>
<dbReference type="Gene3D" id="3.90.320.10">
    <property type="match status" value="1"/>
</dbReference>
<feature type="domain" description="YprB ribonuclease H-like" evidence="6">
    <location>
        <begin position="306"/>
        <end position="484"/>
    </location>
</feature>
<dbReference type="InterPro" id="IPR011604">
    <property type="entry name" value="PDDEXK-like_dom_sf"/>
</dbReference>
<proteinExistence type="predicted"/>
<dbReference type="SUPFAM" id="SSF52540">
    <property type="entry name" value="P-loop containing nucleoside triphosphate hydrolases"/>
    <property type="match status" value="1"/>
</dbReference>
<reference evidence="7 8" key="1">
    <citation type="submission" date="2020-08" db="EMBL/GenBank/DDBJ databases">
        <title>Functional genomics of gut bacteria from endangered species of beetles.</title>
        <authorList>
            <person name="Carlos-Shanley C."/>
        </authorList>
    </citation>
    <scope>NUCLEOTIDE SEQUENCE [LARGE SCALE GENOMIC DNA]</scope>
    <source>
        <strain evidence="7 8">S00192</strain>
    </source>
</reference>
<dbReference type="InterPro" id="IPR012337">
    <property type="entry name" value="RNaseH-like_sf"/>
</dbReference>
<dbReference type="Pfam" id="PF13245">
    <property type="entry name" value="AAA_19"/>
    <property type="match status" value="1"/>
</dbReference>
<evidence type="ECO:0000313" key="7">
    <source>
        <dbReference type="EMBL" id="MBB5772117.1"/>
    </source>
</evidence>
<keyword evidence="4" id="KW-0067">ATP-binding</keyword>
<dbReference type="CDD" id="cd18808">
    <property type="entry name" value="SF1_C_Upf1"/>
    <property type="match status" value="1"/>
</dbReference>
<dbReference type="GO" id="GO:0016787">
    <property type="term" value="F:hydrolase activity"/>
    <property type="evidence" value="ECO:0007669"/>
    <property type="project" value="UniProtKB-KW"/>
</dbReference>
<dbReference type="PANTHER" id="PTHR43788:SF8">
    <property type="entry name" value="DNA-BINDING PROTEIN SMUBP-2"/>
    <property type="match status" value="1"/>
</dbReference>
<organism evidence="7 8">
    <name type="scientific">Brevundimonas vesicularis</name>
    <name type="common">Pseudomonas vesicularis</name>
    <dbReference type="NCBI Taxonomy" id="41276"/>
    <lineage>
        <taxon>Bacteria</taxon>
        <taxon>Pseudomonadati</taxon>
        <taxon>Pseudomonadota</taxon>
        <taxon>Alphaproteobacteria</taxon>
        <taxon>Caulobacterales</taxon>
        <taxon>Caulobacteraceae</taxon>
        <taxon>Brevundimonas</taxon>
    </lineage>
</organism>